<protein>
    <submittedName>
        <fullName evidence="1">Uncharacterized protein</fullName>
    </submittedName>
</protein>
<name>A0A0X3PLF0_SCHSO</name>
<accession>A0A0X3PLF0</accession>
<reference evidence="1" key="1">
    <citation type="submission" date="2016-01" db="EMBL/GenBank/DDBJ databases">
        <title>Reference transcriptome for the parasite Schistocephalus solidus: insights into the molecular evolution of parasitism.</title>
        <authorList>
            <person name="Hebert F.O."/>
            <person name="Grambauer S."/>
            <person name="Barber I."/>
            <person name="Landry C.R."/>
            <person name="Aubin-Horth N."/>
        </authorList>
    </citation>
    <scope>NUCLEOTIDE SEQUENCE</scope>
</reference>
<organism evidence="1">
    <name type="scientific">Schistocephalus solidus</name>
    <name type="common">Tapeworm</name>
    <dbReference type="NCBI Taxonomy" id="70667"/>
    <lineage>
        <taxon>Eukaryota</taxon>
        <taxon>Metazoa</taxon>
        <taxon>Spiralia</taxon>
        <taxon>Lophotrochozoa</taxon>
        <taxon>Platyhelminthes</taxon>
        <taxon>Cestoda</taxon>
        <taxon>Eucestoda</taxon>
        <taxon>Diphyllobothriidea</taxon>
        <taxon>Diphyllobothriidae</taxon>
        <taxon>Schistocephalus</taxon>
    </lineage>
</organism>
<dbReference type="AlphaFoldDB" id="A0A0X3PLF0"/>
<gene>
    <name evidence="1" type="ORF">TR127344</name>
</gene>
<evidence type="ECO:0000313" key="1">
    <source>
        <dbReference type="EMBL" id="JAP48086.1"/>
    </source>
</evidence>
<sequence length="129" mass="15149">MTFNNFLNRVFACNTQQSNQSPPLRLILHVKPETISFLRLLLEEFPAHFLARPFTMRTLECAVSLKVHRSEYFYGHSQEWAEWTFSQSYAWRIAAVWVGTHIERPYGVPTCKGTSVLRLALFFEECILY</sequence>
<proteinExistence type="predicted"/>
<dbReference type="EMBL" id="GEEE01015139">
    <property type="protein sequence ID" value="JAP48086.1"/>
    <property type="molecule type" value="Transcribed_RNA"/>
</dbReference>